<evidence type="ECO:0000256" key="1">
    <source>
        <dbReference type="SAM" id="MobiDB-lite"/>
    </source>
</evidence>
<reference evidence="3" key="1">
    <citation type="submission" date="2025-08" db="UniProtKB">
        <authorList>
            <consortium name="RefSeq"/>
        </authorList>
    </citation>
    <scope>IDENTIFICATION</scope>
</reference>
<protein>
    <submittedName>
        <fullName evidence="3">Uncharacterized protein LOC101863302 isoform X1</fullName>
    </submittedName>
</protein>
<keyword evidence="2" id="KW-1185">Reference proteome</keyword>
<feature type="compositionally biased region" description="Low complexity" evidence="1">
    <location>
        <begin position="45"/>
        <end position="56"/>
    </location>
</feature>
<sequence>MQGGCSKCNKAWSWSRLKEASTNVCTECYKVLRELKDCASNLSCVSNSPKKSASSKSRTEEMMSKPLGSGSAPGQQPLRQNVGAAMPPLKNVPCSKNPGHPRFLPVRRLTADSLPRDFRSPHLADIIRLKGEETVRLTVTWTSPDRPQGFGYEELKGTTTIRRGSGTAFVMNMGKTQRCPSTTCSRNLRPHQVSGVFKVVTAAHVVFDDTEAGNTTVDFFLDDERETGNVVIAQGVKITSVDVENNRSVMECITHDLQLYDKLQHFRERKDRLLSEIPTKQSLPSTANAGADAVSTGLAVSTDNYLTILISHPHGGTKHISFGELQKVTRSGSSVNVKDMPPLVRCTMNYSTPTCPGSGGGTVNVFNKLGQCVAFAPHFGVSESGTNKSGAGWIRESELTSATSLKK</sequence>
<gene>
    <name evidence="3" type="primary">LOC101863302</name>
</gene>
<dbReference type="Proteomes" id="UP000694888">
    <property type="component" value="Unplaced"/>
</dbReference>
<organism evidence="2 3">
    <name type="scientific">Aplysia californica</name>
    <name type="common">California sea hare</name>
    <dbReference type="NCBI Taxonomy" id="6500"/>
    <lineage>
        <taxon>Eukaryota</taxon>
        <taxon>Metazoa</taxon>
        <taxon>Spiralia</taxon>
        <taxon>Lophotrochozoa</taxon>
        <taxon>Mollusca</taxon>
        <taxon>Gastropoda</taxon>
        <taxon>Heterobranchia</taxon>
        <taxon>Euthyneura</taxon>
        <taxon>Tectipleura</taxon>
        <taxon>Aplysiida</taxon>
        <taxon>Aplysioidea</taxon>
        <taxon>Aplysiidae</taxon>
        <taxon>Aplysia</taxon>
    </lineage>
</organism>
<dbReference type="GeneID" id="101863302"/>
<evidence type="ECO:0000313" key="2">
    <source>
        <dbReference type="Proteomes" id="UP000694888"/>
    </source>
</evidence>
<accession>A0ABM0K6R4</accession>
<evidence type="ECO:0000313" key="3">
    <source>
        <dbReference type="RefSeq" id="XP_005110053.1"/>
    </source>
</evidence>
<proteinExistence type="predicted"/>
<name>A0ABM0K6R4_APLCA</name>
<feature type="region of interest" description="Disordered" evidence="1">
    <location>
        <begin position="45"/>
        <end position="97"/>
    </location>
</feature>
<dbReference type="RefSeq" id="XP_005110053.1">
    <property type="nucleotide sequence ID" value="XM_005109996.3"/>
</dbReference>